<evidence type="ECO:0000256" key="1">
    <source>
        <dbReference type="SAM" id="MobiDB-lite"/>
    </source>
</evidence>
<name>A0A7S1UK54_9STRA</name>
<feature type="region of interest" description="Disordered" evidence="1">
    <location>
        <begin position="447"/>
        <end position="478"/>
    </location>
</feature>
<reference evidence="2" key="1">
    <citation type="submission" date="2021-01" db="EMBL/GenBank/DDBJ databases">
        <authorList>
            <person name="Corre E."/>
            <person name="Pelletier E."/>
            <person name="Niang G."/>
            <person name="Scheremetjew M."/>
            <person name="Finn R."/>
            <person name="Kale V."/>
            <person name="Holt S."/>
            <person name="Cochrane G."/>
            <person name="Meng A."/>
            <person name="Brown T."/>
            <person name="Cohen L."/>
        </authorList>
    </citation>
    <scope>NUCLEOTIDE SEQUENCE</scope>
    <source>
        <strain evidence="2">CCMP2877</strain>
    </source>
</reference>
<proteinExistence type="predicted"/>
<accession>A0A7S1UK54</accession>
<dbReference type="AlphaFoldDB" id="A0A7S1UK54"/>
<feature type="region of interest" description="Disordered" evidence="1">
    <location>
        <begin position="213"/>
        <end position="359"/>
    </location>
</feature>
<sequence>MRAWSKAAAAQLTAARLPPRLDLEVPRSKPLSKIFRRLRQKWKAVLVGDGGDGGDGAAVHLYAGRKGCASPSVWREDMHGAKLVEDVVQACPESLGQAKAGATLLELYVEFVPRGAAAAAAPAAAATAAVPAPAPPQLPTETAAALGAAVGAPLASELRVAGVEPLPADDHSVLHFGENTCMEILRATDATNRSMPPPPAVAARPLAAEVSAAALPPPPMRKINVLQPRKKRPRGEAPRSPAVSFSNSPGIQRAAKAPEPAANATPGLGANQGKQSSPRLESRGAPPSTLPPASLSSPPTQKQGAHASTPEANVADAYSDRPTPRALVMKKRQRSQISGAAGGESASPGRRQVSAAAAAPLPSVRKRRIRPTFVCPLPLKYVEAAMAMSSSGGHTGFSSSAFEMQTHCPVSPAFAQGTAAGSYFLGLPLRRGPAAATCLPPEREAAILRGDRRRKGCAVMQQAPQEEGPSPVQPSSKP</sequence>
<dbReference type="EMBL" id="HBGJ01046402">
    <property type="protein sequence ID" value="CAD9270755.1"/>
    <property type="molecule type" value="Transcribed_RNA"/>
</dbReference>
<feature type="compositionally biased region" description="Low complexity" evidence="1">
    <location>
        <begin position="285"/>
        <end position="300"/>
    </location>
</feature>
<evidence type="ECO:0000313" key="2">
    <source>
        <dbReference type="EMBL" id="CAD9270755.1"/>
    </source>
</evidence>
<organism evidence="2">
    <name type="scientific">Phaeomonas parva</name>
    <dbReference type="NCBI Taxonomy" id="124430"/>
    <lineage>
        <taxon>Eukaryota</taxon>
        <taxon>Sar</taxon>
        <taxon>Stramenopiles</taxon>
        <taxon>Ochrophyta</taxon>
        <taxon>Pinguiophyceae</taxon>
        <taxon>Pinguiochrysidales</taxon>
        <taxon>Pinguiochrysidaceae</taxon>
        <taxon>Phaeomonas</taxon>
    </lineage>
</organism>
<gene>
    <name evidence="2" type="ORF">PPAR1163_LOCUS29194</name>
</gene>
<feature type="compositionally biased region" description="Low complexity" evidence="1">
    <location>
        <begin position="254"/>
        <end position="266"/>
    </location>
</feature>
<protein>
    <submittedName>
        <fullName evidence="2">Uncharacterized protein</fullName>
    </submittedName>
</protein>